<accession>A0A9Q1EC08</accession>
<sequence length="256" mass="28074">MAQGLDQEMDLEMDQELDQEIDQKVDQELDQEMDLEKDQELDQEMADLVFNSSSGVPSIDQVVETLENEINNGTVTIPIILSSIFVTSRFHSTTPAAVSTIGVPTTAAATTTTPESAVILLFEFSSDEEFHPELSEPTSQAFRNRVSLTRTQLEPVLRRSFTSFVQLIVFRFRNGSIVTDARAIYRNVGSGPNPDQLITILSQAVESGNVTIPININSISATRPSSSGVSPVSTSVFSCYLLAWCSLLLATMFNLS</sequence>
<dbReference type="OrthoDB" id="8965174at2759"/>
<evidence type="ECO:0000259" key="1">
    <source>
        <dbReference type="PROSITE" id="PS50024"/>
    </source>
</evidence>
<protein>
    <recommendedName>
        <fullName evidence="1">SEA domain-containing protein</fullName>
    </recommendedName>
</protein>
<dbReference type="SUPFAM" id="SSF82671">
    <property type="entry name" value="SEA domain"/>
    <property type="match status" value="1"/>
</dbReference>
<dbReference type="AlphaFoldDB" id="A0A9Q1EC08"/>
<dbReference type="Pfam" id="PF01390">
    <property type="entry name" value="SEA"/>
    <property type="match status" value="1"/>
</dbReference>
<name>A0A9Q1EC08_SYNKA</name>
<dbReference type="Proteomes" id="UP001152622">
    <property type="component" value="Chromosome 20"/>
</dbReference>
<dbReference type="InterPro" id="IPR000082">
    <property type="entry name" value="SEA_dom"/>
</dbReference>
<organism evidence="2 3">
    <name type="scientific">Synaphobranchus kaupii</name>
    <name type="common">Kaup's arrowtooth eel</name>
    <dbReference type="NCBI Taxonomy" id="118154"/>
    <lineage>
        <taxon>Eukaryota</taxon>
        <taxon>Metazoa</taxon>
        <taxon>Chordata</taxon>
        <taxon>Craniata</taxon>
        <taxon>Vertebrata</taxon>
        <taxon>Euteleostomi</taxon>
        <taxon>Actinopterygii</taxon>
        <taxon>Neopterygii</taxon>
        <taxon>Teleostei</taxon>
        <taxon>Anguilliformes</taxon>
        <taxon>Synaphobranchidae</taxon>
        <taxon>Synaphobranchus</taxon>
    </lineage>
</organism>
<gene>
    <name evidence="2" type="ORF">SKAU_G00393190</name>
</gene>
<reference evidence="2" key="1">
    <citation type="journal article" date="2023" name="Science">
        <title>Genome structures resolve the early diversification of teleost fishes.</title>
        <authorList>
            <person name="Parey E."/>
            <person name="Louis A."/>
            <person name="Montfort J."/>
            <person name="Bouchez O."/>
            <person name="Roques C."/>
            <person name="Iampietro C."/>
            <person name="Lluch J."/>
            <person name="Castinel A."/>
            <person name="Donnadieu C."/>
            <person name="Desvignes T."/>
            <person name="Floi Bucao C."/>
            <person name="Jouanno E."/>
            <person name="Wen M."/>
            <person name="Mejri S."/>
            <person name="Dirks R."/>
            <person name="Jansen H."/>
            <person name="Henkel C."/>
            <person name="Chen W.J."/>
            <person name="Zahm M."/>
            <person name="Cabau C."/>
            <person name="Klopp C."/>
            <person name="Thompson A.W."/>
            <person name="Robinson-Rechavi M."/>
            <person name="Braasch I."/>
            <person name="Lecointre G."/>
            <person name="Bobe J."/>
            <person name="Postlethwait J.H."/>
            <person name="Berthelot C."/>
            <person name="Roest Crollius H."/>
            <person name="Guiguen Y."/>
        </authorList>
    </citation>
    <scope>NUCLEOTIDE SEQUENCE</scope>
    <source>
        <strain evidence="2">WJC10195</strain>
    </source>
</reference>
<dbReference type="EMBL" id="JAINUF010000020">
    <property type="protein sequence ID" value="KAJ8335976.1"/>
    <property type="molecule type" value="Genomic_DNA"/>
</dbReference>
<feature type="domain" description="SEA" evidence="1">
    <location>
        <begin position="114"/>
        <end position="226"/>
    </location>
</feature>
<dbReference type="PROSITE" id="PS50024">
    <property type="entry name" value="SEA"/>
    <property type="match status" value="1"/>
</dbReference>
<keyword evidence="3" id="KW-1185">Reference proteome</keyword>
<proteinExistence type="predicted"/>
<dbReference type="InterPro" id="IPR036364">
    <property type="entry name" value="SEA_dom_sf"/>
</dbReference>
<evidence type="ECO:0000313" key="2">
    <source>
        <dbReference type="EMBL" id="KAJ8335976.1"/>
    </source>
</evidence>
<comment type="caution">
    <text evidence="2">The sequence shown here is derived from an EMBL/GenBank/DDBJ whole genome shotgun (WGS) entry which is preliminary data.</text>
</comment>
<evidence type="ECO:0000313" key="3">
    <source>
        <dbReference type="Proteomes" id="UP001152622"/>
    </source>
</evidence>